<dbReference type="AlphaFoldDB" id="A0A448XJ57"/>
<dbReference type="OrthoDB" id="347314at2759"/>
<reference evidence="2" key="1">
    <citation type="submission" date="2018-11" db="EMBL/GenBank/DDBJ databases">
        <authorList>
            <consortium name="Pathogen Informatics"/>
        </authorList>
    </citation>
    <scope>NUCLEOTIDE SEQUENCE</scope>
</reference>
<dbReference type="EMBL" id="CAAALY010256246">
    <property type="protein sequence ID" value="VEL37886.1"/>
    <property type="molecule type" value="Genomic_DNA"/>
</dbReference>
<dbReference type="GO" id="GO:0007155">
    <property type="term" value="P:cell adhesion"/>
    <property type="evidence" value="ECO:0007669"/>
    <property type="project" value="TreeGrafter"/>
</dbReference>
<dbReference type="Gene3D" id="2.60.40.2130">
    <property type="entry name" value="F-spondin domain"/>
    <property type="match status" value="1"/>
</dbReference>
<comment type="caution">
    <text evidence="2">The sequence shown here is derived from an EMBL/GenBank/DDBJ whole genome shotgun (WGS) entry which is preliminary data.</text>
</comment>
<gene>
    <name evidence="2" type="ORF">PXEA_LOCUS31326</name>
</gene>
<protein>
    <recommendedName>
        <fullName evidence="1">Spondin domain-containing protein</fullName>
    </recommendedName>
</protein>
<dbReference type="PROSITE" id="PS51020">
    <property type="entry name" value="SPONDIN"/>
    <property type="match status" value="1"/>
</dbReference>
<dbReference type="InterPro" id="IPR038678">
    <property type="entry name" value="Spondin_N_sf"/>
</dbReference>
<accession>A0A448XJ57</accession>
<feature type="domain" description="Spondin" evidence="1">
    <location>
        <begin position="1"/>
        <end position="100"/>
    </location>
</feature>
<evidence type="ECO:0000313" key="2">
    <source>
        <dbReference type="EMBL" id="VEL37886.1"/>
    </source>
</evidence>
<dbReference type="InterPro" id="IPR051418">
    <property type="entry name" value="Spondin/Thrombospondin_T1"/>
</dbReference>
<dbReference type="GO" id="GO:0031012">
    <property type="term" value="C:extracellular matrix"/>
    <property type="evidence" value="ECO:0007669"/>
    <property type="project" value="TreeGrafter"/>
</dbReference>
<evidence type="ECO:0000259" key="1">
    <source>
        <dbReference type="PROSITE" id="PS51020"/>
    </source>
</evidence>
<name>A0A448XJ57_9PLAT</name>
<evidence type="ECO:0000313" key="3">
    <source>
        <dbReference type="Proteomes" id="UP000784294"/>
    </source>
</evidence>
<sequence length="100" mass="11394">MWSEETLNETRSLLVGVNRTHPMISFLTMLGPSPDWCTGVSSQSVCQVDCTWVDRLDLDLYPWDAGVQTGDTYLPKDVIRKVRQDPYSISILIWIKGLHP</sequence>
<dbReference type="PANTHER" id="PTHR11311">
    <property type="entry name" value="SPONDIN"/>
    <property type="match status" value="1"/>
</dbReference>
<proteinExistence type="predicted"/>
<organism evidence="2 3">
    <name type="scientific">Protopolystoma xenopodis</name>
    <dbReference type="NCBI Taxonomy" id="117903"/>
    <lineage>
        <taxon>Eukaryota</taxon>
        <taxon>Metazoa</taxon>
        <taxon>Spiralia</taxon>
        <taxon>Lophotrochozoa</taxon>
        <taxon>Platyhelminthes</taxon>
        <taxon>Monogenea</taxon>
        <taxon>Polyopisthocotylea</taxon>
        <taxon>Polystomatidea</taxon>
        <taxon>Polystomatidae</taxon>
        <taxon>Protopolystoma</taxon>
    </lineage>
</organism>
<dbReference type="PANTHER" id="PTHR11311:SF16">
    <property type="entry name" value="SPONDIN-1"/>
    <property type="match status" value="1"/>
</dbReference>
<keyword evidence="3" id="KW-1185">Reference proteome</keyword>
<dbReference type="InterPro" id="IPR009465">
    <property type="entry name" value="Spondin_N"/>
</dbReference>
<dbReference type="Pfam" id="PF06468">
    <property type="entry name" value="Spond_N"/>
    <property type="match status" value="1"/>
</dbReference>
<dbReference type="Proteomes" id="UP000784294">
    <property type="component" value="Unassembled WGS sequence"/>
</dbReference>